<organism evidence="1 2">
    <name type="scientific">Diploscapter pachys</name>
    <dbReference type="NCBI Taxonomy" id="2018661"/>
    <lineage>
        <taxon>Eukaryota</taxon>
        <taxon>Metazoa</taxon>
        <taxon>Ecdysozoa</taxon>
        <taxon>Nematoda</taxon>
        <taxon>Chromadorea</taxon>
        <taxon>Rhabditida</taxon>
        <taxon>Rhabditina</taxon>
        <taxon>Rhabditomorpha</taxon>
        <taxon>Rhabditoidea</taxon>
        <taxon>Rhabditidae</taxon>
        <taxon>Diploscapter</taxon>
    </lineage>
</organism>
<evidence type="ECO:0000313" key="2">
    <source>
        <dbReference type="Proteomes" id="UP000218231"/>
    </source>
</evidence>
<keyword evidence="2" id="KW-1185">Reference proteome</keyword>
<dbReference type="Proteomes" id="UP000218231">
    <property type="component" value="Unassembled WGS sequence"/>
</dbReference>
<reference evidence="1 2" key="1">
    <citation type="journal article" date="2017" name="Curr. Biol.">
        <title>Genome architecture and evolution of a unichromosomal asexual nematode.</title>
        <authorList>
            <person name="Fradin H."/>
            <person name="Zegar C."/>
            <person name="Gutwein M."/>
            <person name="Lucas J."/>
            <person name="Kovtun M."/>
            <person name="Corcoran D."/>
            <person name="Baugh L.R."/>
            <person name="Kiontke K."/>
            <person name="Gunsalus K."/>
            <person name="Fitch D.H."/>
            <person name="Piano F."/>
        </authorList>
    </citation>
    <scope>NUCLEOTIDE SEQUENCE [LARGE SCALE GENOMIC DNA]</scope>
    <source>
        <strain evidence="1">PF1309</strain>
    </source>
</reference>
<protein>
    <submittedName>
        <fullName evidence="1">Uncharacterized protein</fullName>
    </submittedName>
</protein>
<dbReference type="EMBL" id="LIAE01008323">
    <property type="protein sequence ID" value="PAV74517.1"/>
    <property type="molecule type" value="Genomic_DNA"/>
</dbReference>
<proteinExistence type="predicted"/>
<comment type="caution">
    <text evidence="1">The sequence shown here is derived from an EMBL/GenBank/DDBJ whole genome shotgun (WGS) entry which is preliminary data.</text>
</comment>
<dbReference type="AlphaFoldDB" id="A0A2A2KKT9"/>
<gene>
    <name evidence="1" type="ORF">WR25_00308</name>
</gene>
<evidence type="ECO:0000313" key="1">
    <source>
        <dbReference type="EMBL" id="PAV74517.1"/>
    </source>
</evidence>
<sequence length="312" mass="35328">MNIHGRGEPMHHFEGRAFSSGFQLTEVGLAAVATEIFLVKDFSMFKTYRHAELSSADIFGEPSSRRWKFIELELHHPWFYVELVRDYGDDIVGSMLMIPTVPILKQMLSELDDCSWIAQAHLMSPGHMRGGKDWVMEPLQEVSIAEDASGTDEGYIYKVVGGACYSIHHSPHRENLKVTEIIFSADRDMRCGLRLSQLGRLEQALNFPGFALAFFRIHHQAEAGLEGLTEQRRIVQLALVCLSHLAQPEAAQTFSCPSYKLAVDEDQIPIELVGDFLRSASLHKWAWDCIKEERVERFPPANLLVANIPSKY</sequence>
<name>A0A2A2KKT9_9BILA</name>
<accession>A0A2A2KKT9</accession>